<dbReference type="EMBL" id="QEYD01000004">
    <property type="protein sequence ID" value="PWE29608.1"/>
    <property type="molecule type" value="Genomic_DNA"/>
</dbReference>
<dbReference type="AlphaFoldDB" id="A0A2U2CCJ0"/>
<dbReference type="RefSeq" id="WP_109532721.1">
    <property type="nucleotide sequence ID" value="NZ_QEYD01000004.1"/>
</dbReference>
<name>A0A2U2CCJ0_9RHOB</name>
<comment type="caution">
    <text evidence="1">The sequence shown here is derived from an EMBL/GenBank/DDBJ whole genome shotgun (WGS) entry which is preliminary data.</text>
</comment>
<evidence type="ECO:0000313" key="1">
    <source>
        <dbReference type="EMBL" id="PWE29608.1"/>
    </source>
</evidence>
<evidence type="ECO:0008006" key="3">
    <source>
        <dbReference type="Google" id="ProtNLM"/>
    </source>
</evidence>
<organism evidence="1 2">
    <name type="scientific">Pararhodobacter marinus</name>
    <dbReference type="NCBI Taxonomy" id="2184063"/>
    <lineage>
        <taxon>Bacteria</taxon>
        <taxon>Pseudomonadati</taxon>
        <taxon>Pseudomonadota</taxon>
        <taxon>Alphaproteobacteria</taxon>
        <taxon>Rhodobacterales</taxon>
        <taxon>Paracoccaceae</taxon>
        <taxon>Pararhodobacter</taxon>
    </lineage>
</organism>
<accession>A0A2U2CCJ0</accession>
<protein>
    <recommendedName>
        <fullName evidence="3">Alpha/beta hydrolase</fullName>
    </recommendedName>
</protein>
<evidence type="ECO:0000313" key="2">
    <source>
        <dbReference type="Proteomes" id="UP000244940"/>
    </source>
</evidence>
<dbReference type="GeneID" id="94364755"/>
<gene>
    <name evidence="1" type="ORF">C4N9_07630</name>
</gene>
<dbReference type="OrthoDB" id="1997677at2"/>
<sequence>MGRVIWYESSDIRIRVEDERRTDRVVIHFDSLQSEFGDPLPERKTSSIFRGFDTILVSALSNHCWQVPDLDAMCAALRAASDGYAERLAYGSSMRGYGALMLAGDIGCTRILAVAPQAVYTEPSVPLHPIWSDAFNARPFVRDDVVASLSVVPEIVYDPDLPLDAAHVRYLQDRIPIRAFPFPHAGHKVLQTLKECGILKPVMTALLQGDARMEDLRALYDPVCERSPNYLFHAGASRALAGNNAAAAPYLEQLEALDPPQAARLREILETGLPTA</sequence>
<dbReference type="Proteomes" id="UP000244940">
    <property type="component" value="Unassembled WGS sequence"/>
</dbReference>
<keyword evidence="2" id="KW-1185">Reference proteome</keyword>
<reference evidence="1 2" key="1">
    <citation type="submission" date="2018-05" db="EMBL/GenBank/DDBJ databases">
        <title>Pararhodobacter marina sp. nov., isolated from deep-sea water of the Indian Ocean.</title>
        <authorList>
            <person name="Lai Q.Sr."/>
            <person name="Liu X."/>
            <person name="Shao Z."/>
        </authorList>
    </citation>
    <scope>NUCLEOTIDE SEQUENCE [LARGE SCALE GENOMIC DNA]</scope>
    <source>
        <strain evidence="1 2">CIC4N-9</strain>
    </source>
</reference>
<proteinExistence type="predicted"/>